<organism evidence="2">
    <name type="scientific">Pseudomonas putida</name>
    <name type="common">Arthrobacter siderocapsulatus</name>
    <dbReference type="NCBI Taxonomy" id="303"/>
    <lineage>
        <taxon>Bacteria</taxon>
        <taxon>Pseudomonadati</taxon>
        <taxon>Pseudomonadota</taxon>
        <taxon>Gammaproteobacteria</taxon>
        <taxon>Pseudomonadales</taxon>
        <taxon>Pseudomonadaceae</taxon>
        <taxon>Pseudomonas</taxon>
    </lineage>
</organism>
<reference evidence="2" key="1">
    <citation type="journal article" date="2017" name="Oncotarget">
        <title>pSY153-MDR, a p12969-DIM-related mega plasmid carrying blaIMP-45 and armA, from clinical Pseudomonas putida.</title>
        <authorList>
            <person name="Yuan M."/>
            <person name="Chen H."/>
            <person name="Zhu X."/>
            <person name="Feng J."/>
            <person name="Zhan Z."/>
            <person name="Zhang D."/>
            <person name="Chen X."/>
            <person name="Zhao X."/>
            <person name="Lu J."/>
            <person name="Xu J."/>
            <person name="Zhou D."/>
            <person name="Li J."/>
        </authorList>
    </citation>
    <scope>NUCLEOTIDE SEQUENCE</scope>
    <source>
        <strain evidence="2">SY153</strain>
        <plasmid evidence="2">pSY153-MDR</plasmid>
    </source>
</reference>
<keyword evidence="2" id="KW-0614">Plasmid</keyword>
<feature type="chain" id="PRO_5011221268" description="Lipoprotein" evidence="1">
    <location>
        <begin position="21"/>
        <end position="110"/>
    </location>
</feature>
<geneLocation type="plasmid" evidence="2">
    <name>pSY153-MDR</name>
</geneLocation>
<protein>
    <recommendedName>
        <fullName evidence="3">Lipoprotein</fullName>
    </recommendedName>
</protein>
<keyword evidence="1" id="KW-0732">Signal</keyword>
<proteinExistence type="predicted"/>
<name>A0A223Q4J8_PSEPU</name>
<evidence type="ECO:0008006" key="3">
    <source>
        <dbReference type="Google" id="ProtNLM"/>
    </source>
</evidence>
<sequence>MPSMQSLIRIALVMSLTLIAGCDNSIVGAYKATMESEGGQARTVGIAVIQEGNISADGQDVKVSSWSRESGSITALDQEGNRIVRFEILENGDLTQDTPAGKLTFKRFDL</sequence>
<dbReference type="AlphaFoldDB" id="A0A223Q4J8"/>
<dbReference type="EMBL" id="KY883660">
    <property type="protein sequence ID" value="ASU52554.1"/>
    <property type="molecule type" value="Genomic_DNA"/>
</dbReference>
<accession>A0A223Q4J8</accession>
<evidence type="ECO:0000256" key="1">
    <source>
        <dbReference type="SAM" id="SignalP"/>
    </source>
</evidence>
<feature type="signal peptide" evidence="1">
    <location>
        <begin position="1"/>
        <end position="20"/>
    </location>
</feature>
<evidence type="ECO:0000313" key="2">
    <source>
        <dbReference type="EMBL" id="ASU52554.1"/>
    </source>
</evidence>